<keyword evidence="10 12" id="KW-0472">Membrane</keyword>
<evidence type="ECO:0000256" key="8">
    <source>
        <dbReference type="ARBA" id="ARBA00023065"/>
    </source>
</evidence>
<evidence type="ECO:0000259" key="16">
    <source>
        <dbReference type="Pfam" id="PF07715"/>
    </source>
</evidence>
<dbReference type="PANTHER" id="PTHR32552">
    <property type="entry name" value="FERRICHROME IRON RECEPTOR-RELATED"/>
    <property type="match status" value="1"/>
</dbReference>
<keyword evidence="8" id="KW-0406">Ion transport</keyword>
<keyword evidence="6" id="KW-0732">Signal</keyword>
<evidence type="ECO:0000256" key="5">
    <source>
        <dbReference type="ARBA" id="ARBA00022692"/>
    </source>
</evidence>
<gene>
    <name evidence="17" type="ORF">GGR43_001757</name>
</gene>
<evidence type="ECO:0000256" key="2">
    <source>
        <dbReference type="ARBA" id="ARBA00022448"/>
    </source>
</evidence>
<keyword evidence="17" id="KW-0675">Receptor</keyword>
<feature type="domain" description="TonB-dependent receptor-like beta-barrel" evidence="15">
    <location>
        <begin position="266"/>
        <end position="682"/>
    </location>
</feature>
<evidence type="ECO:0000256" key="11">
    <source>
        <dbReference type="ARBA" id="ARBA00023237"/>
    </source>
</evidence>
<dbReference type="GO" id="GO:0009279">
    <property type="term" value="C:cell outer membrane"/>
    <property type="evidence" value="ECO:0007669"/>
    <property type="project" value="UniProtKB-SubCell"/>
</dbReference>
<evidence type="ECO:0000256" key="13">
    <source>
        <dbReference type="PROSITE-ProRule" id="PRU10144"/>
    </source>
</evidence>
<evidence type="ECO:0000256" key="14">
    <source>
        <dbReference type="RuleBase" id="RU003357"/>
    </source>
</evidence>
<feature type="domain" description="TonB-dependent receptor plug" evidence="16">
    <location>
        <begin position="40"/>
        <end position="146"/>
    </location>
</feature>
<dbReference type="PROSITE" id="PS52016">
    <property type="entry name" value="TONB_DEPENDENT_REC_3"/>
    <property type="match status" value="1"/>
</dbReference>
<feature type="short sequence motif" description="TonB C-terminal box" evidence="13">
    <location>
        <begin position="699"/>
        <end position="716"/>
    </location>
</feature>
<keyword evidence="4" id="KW-0410">Iron transport</keyword>
<evidence type="ECO:0000256" key="10">
    <source>
        <dbReference type="ARBA" id="ARBA00023136"/>
    </source>
</evidence>
<evidence type="ECO:0000313" key="17">
    <source>
        <dbReference type="EMBL" id="MBB3926042.1"/>
    </source>
</evidence>
<sequence length="716" mass="76400">MMSAALGGLLLAEPAWSQDAPDSASIQDIIVTAQRRAENIQNVPIAITAISGDVLASTGIDATSGLIAITPGLNYTVAAGIFAQPKIRGIGTSSNGPGIENPVATYIDGVYISAMSASLLNLTDVEQVAVLKGPQGTLFGRNATGGLIQITTRQPEERPAMDFSIGYANLDTVTGSAYLNGGLTDGLAANVSVYYQNRGKGFGTNLANGRDVYAGRNIAARGKIRWQPGPTTTVTLSGDYAETTGSLPGMRVIDGGLNAIGLPFTGGPFDVSASLQPHARLEQYGGSLTIVQDIGSLEFQSITAARKSTNNTDLDYDATFLPIVNTYIGQYDRQFSQEFQIQPQSAGGLQWIVGGYYFWAKSGYDPTVTNGLAIPSGASSVQNSSTSVQSLAAYGQATLPLGEDTNVTAGIRYTTDLRKVNGRRDIVLPNGFIVATDISTGRKRFSEASWRLALDHRFSPELLAYASYNRGFKSGAYLIQAYPAEVLKPEILDAFEAGIKSDLFDRRVRLNLAGFYYDYKNIQVQLINNGLITAYQGSGAKLYGVDADLTVNVTGGLTLNAGASWLHHRYKSFTNAFTATPRVPVFPPPAAGPNGGNVIGTDDATGNRLQAAPDWTLNIGGNYRIDMGNGHLDLNANYYHNDGWYAEVENRVRQPAYDLVNASIAYSTANDGLTLSLWGKNLFDKVYAAFLAETDVGDLTTPAEGRTYGVTLSVRF</sequence>
<dbReference type="InterPro" id="IPR010917">
    <property type="entry name" value="TonB_rcpt_CS"/>
</dbReference>
<dbReference type="CDD" id="cd01347">
    <property type="entry name" value="ligand_gated_channel"/>
    <property type="match status" value="1"/>
</dbReference>
<evidence type="ECO:0000259" key="15">
    <source>
        <dbReference type="Pfam" id="PF00593"/>
    </source>
</evidence>
<evidence type="ECO:0000256" key="1">
    <source>
        <dbReference type="ARBA" id="ARBA00004571"/>
    </source>
</evidence>
<evidence type="ECO:0000256" key="3">
    <source>
        <dbReference type="ARBA" id="ARBA00022452"/>
    </source>
</evidence>
<evidence type="ECO:0000256" key="6">
    <source>
        <dbReference type="ARBA" id="ARBA00022729"/>
    </source>
</evidence>
<evidence type="ECO:0000256" key="4">
    <source>
        <dbReference type="ARBA" id="ARBA00022496"/>
    </source>
</evidence>
<keyword evidence="11 12" id="KW-0998">Cell outer membrane</keyword>
<dbReference type="Gene3D" id="2.40.170.20">
    <property type="entry name" value="TonB-dependent receptor, beta-barrel domain"/>
    <property type="match status" value="1"/>
</dbReference>
<keyword evidence="3 12" id="KW-1134">Transmembrane beta strand</keyword>
<dbReference type="GO" id="GO:0006826">
    <property type="term" value="P:iron ion transport"/>
    <property type="evidence" value="ECO:0007669"/>
    <property type="project" value="UniProtKB-KW"/>
</dbReference>
<comment type="caution">
    <text evidence="17">The sequence shown here is derived from an EMBL/GenBank/DDBJ whole genome shotgun (WGS) entry which is preliminary data.</text>
</comment>
<dbReference type="Pfam" id="PF07715">
    <property type="entry name" value="Plug"/>
    <property type="match status" value="1"/>
</dbReference>
<protein>
    <submittedName>
        <fullName evidence="17">Iron complex outermembrane receptor protein</fullName>
    </submittedName>
</protein>
<dbReference type="InterPro" id="IPR039426">
    <property type="entry name" value="TonB-dep_rcpt-like"/>
</dbReference>
<keyword evidence="5 12" id="KW-0812">Transmembrane</keyword>
<dbReference type="SUPFAM" id="SSF56935">
    <property type="entry name" value="Porins"/>
    <property type="match status" value="1"/>
</dbReference>
<dbReference type="Pfam" id="PF00593">
    <property type="entry name" value="TonB_dep_Rec_b-barrel"/>
    <property type="match status" value="1"/>
</dbReference>
<dbReference type="AlphaFoldDB" id="A0A7W6BJC4"/>
<dbReference type="InterPro" id="IPR012910">
    <property type="entry name" value="Plug_dom"/>
</dbReference>
<evidence type="ECO:0000256" key="9">
    <source>
        <dbReference type="ARBA" id="ARBA00023077"/>
    </source>
</evidence>
<evidence type="ECO:0000256" key="12">
    <source>
        <dbReference type="PROSITE-ProRule" id="PRU01360"/>
    </source>
</evidence>
<comment type="subcellular location">
    <subcellularLocation>
        <location evidence="1 12">Cell outer membrane</location>
        <topology evidence="1 12">Multi-pass membrane protein</topology>
    </subcellularLocation>
</comment>
<accession>A0A7W6BJC4</accession>
<dbReference type="PROSITE" id="PS01156">
    <property type="entry name" value="TONB_DEPENDENT_REC_2"/>
    <property type="match status" value="1"/>
</dbReference>
<reference evidence="17 18" key="1">
    <citation type="submission" date="2020-08" db="EMBL/GenBank/DDBJ databases">
        <title>Genomic Encyclopedia of Type Strains, Phase IV (KMG-IV): sequencing the most valuable type-strain genomes for metagenomic binning, comparative biology and taxonomic classification.</title>
        <authorList>
            <person name="Goeker M."/>
        </authorList>
    </citation>
    <scope>NUCLEOTIDE SEQUENCE [LARGE SCALE GENOMIC DNA]</scope>
    <source>
        <strain evidence="17 18">DSM 26189</strain>
    </source>
</reference>
<name>A0A7W6BJC4_9SPHN</name>
<keyword evidence="7" id="KW-0408">Iron</keyword>
<keyword evidence="9 14" id="KW-0798">TonB box</keyword>
<dbReference type="RefSeq" id="WP_188071597.1">
    <property type="nucleotide sequence ID" value="NZ_BSPS01000029.1"/>
</dbReference>
<evidence type="ECO:0000256" key="7">
    <source>
        <dbReference type="ARBA" id="ARBA00023004"/>
    </source>
</evidence>
<dbReference type="Proteomes" id="UP000571950">
    <property type="component" value="Unassembled WGS sequence"/>
</dbReference>
<dbReference type="EMBL" id="JACIDT010000005">
    <property type="protein sequence ID" value="MBB3926042.1"/>
    <property type="molecule type" value="Genomic_DNA"/>
</dbReference>
<evidence type="ECO:0000313" key="18">
    <source>
        <dbReference type="Proteomes" id="UP000571950"/>
    </source>
</evidence>
<dbReference type="PANTHER" id="PTHR32552:SF81">
    <property type="entry name" value="TONB-DEPENDENT OUTER MEMBRANE RECEPTOR"/>
    <property type="match status" value="1"/>
</dbReference>
<organism evidence="17 18">
    <name type="scientific">Sphingobium jiangsuense</name>
    <dbReference type="NCBI Taxonomy" id="870476"/>
    <lineage>
        <taxon>Bacteria</taxon>
        <taxon>Pseudomonadati</taxon>
        <taxon>Pseudomonadota</taxon>
        <taxon>Alphaproteobacteria</taxon>
        <taxon>Sphingomonadales</taxon>
        <taxon>Sphingomonadaceae</taxon>
        <taxon>Sphingobium</taxon>
    </lineage>
</organism>
<dbReference type="InterPro" id="IPR000531">
    <property type="entry name" value="Beta-barrel_TonB"/>
</dbReference>
<keyword evidence="2 12" id="KW-0813">Transport</keyword>
<comment type="similarity">
    <text evidence="12 14">Belongs to the TonB-dependent receptor family.</text>
</comment>
<keyword evidence="18" id="KW-1185">Reference proteome</keyword>
<dbReference type="InterPro" id="IPR036942">
    <property type="entry name" value="Beta-barrel_TonB_sf"/>
</dbReference>
<proteinExistence type="inferred from homology"/>